<feature type="transmembrane region" description="Helical" evidence="5">
    <location>
        <begin position="148"/>
        <end position="167"/>
    </location>
</feature>
<reference evidence="7 8" key="2">
    <citation type="journal article" date="2000" name="Proc. Natl. Acad. Sci. U.S.A.">
        <title>Archaeal adaptation to higher temperatures revealed by genomic sequence of Thermoplasma volcanium.</title>
        <authorList>
            <person name="Kawashima T."/>
            <person name="Amano N."/>
            <person name="Koike H."/>
            <person name="Makino S."/>
            <person name="Higuchi S."/>
            <person name="Kawashima-Ohya Y."/>
            <person name="Watanabe K."/>
            <person name="Yamazaki M."/>
            <person name="Kanehori K."/>
            <person name="Kawamoto T."/>
            <person name="Nunoshiba T."/>
            <person name="Yamamoto Y."/>
            <person name="Aramaki H."/>
            <person name="Makino K."/>
            <person name="Suzuki M."/>
        </authorList>
    </citation>
    <scope>NUCLEOTIDE SEQUENCE [LARGE SCALE GENOMIC DNA]</scope>
    <source>
        <strain evidence="8">ATCC 51530 / DSM 4299 / JCM 9571 / NBRC 15438 / GSS1</strain>
    </source>
</reference>
<evidence type="ECO:0000256" key="3">
    <source>
        <dbReference type="ARBA" id="ARBA00022989"/>
    </source>
</evidence>
<keyword evidence="4 5" id="KW-0472">Membrane</keyword>
<evidence type="ECO:0000256" key="1">
    <source>
        <dbReference type="ARBA" id="ARBA00004141"/>
    </source>
</evidence>
<evidence type="ECO:0000256" key="2">
    <source>
        <dbReference type="ARBA" id="ARBA00022692"/>
    </source>
</evidence>
<comment type="subcellular location">
    <subcellularLocation>
        <location evidence="1">Membrane</location>
        <topology evidence="1">Multi-pass membrane protein</topology>
    </subcellularLocation>
</comment>
<proteinExistence type="predicted"/>
<feature type="transmembrane region" description="Helical" evidence="5">
    <location>
        <begin position="21"/>
        <end position="43"/>
    </location>
</feature>
<name>Q978G5_THEVO</name>
<feature type="transmembrane region" description="Helical" evidence="5">
    <location>
        <begin position="302"/>
        <end position="330"/>
    </location>
</feature>
<keyword evidence="8" id="KW-1185">Reference proteome</keyword>
<dbReference type="PANTHER" id="PTHR42770">
    <property type="entry name" value="AMINO ACID TRANSPORTER-RELATED"/>
    <property type="match status" value="1"/>
</dbReference>
<dbReference type="InterPro" id="IPR050367">
    <property type="entry name" value="APC_superfamily"/>
</dbReference>
<dbReference type="STRING" id="273116.gene:9382262"/>
<keyword evidence="3 5" id="KW-1133">Transmembrane helix</keyword>
<protein>
    <recommendedName>
        <fullName evidence="6">Amino acid permease/ SLC12A domain-containing protein</fullName>
    </recommendedName>
</protein>
<dbReference type="AlphaFoldDB" id="Q978G5"/>
<feature type="domain" description="Amino acid permease/ SLC12A" evidence="6">
    <location>
        <begin position="58"/>
        <end position="453"/>
    </location>
</feature>
<dbReference type="eggNOG" id="arCOG06954">
    <property type="taxonomic scope" value="Archaea"/>
</dbReference>
<feature type="transmembrane region" description="Helical" evidence="5">
    <location>
        <begin position="417"/>
        <end position="438"/>
    </location>
</feature>
<accession>Q978G5</accession>
<dbReference type="Proteomes" id="UP000001017">
    <property type="component" value="Chromosome"/>
</dbReference>
<sequence>MIEMRNNSHFKESKIGTLKSNVHGFVDLFALSTSSVAPAFSIAASYGVIAMYLGFHSISAIILVFPVWLASSFIFRKFNRLYPNAGASYHWGNIAVSKVYGSGQSWIITLAYLLSIPPIVIPAGEYTGDLLYSIGAIPQTALSNPVEIFSLGTFWVFVTLVASLLGARPTAKLTELFLAVEVSVIAMFVVIAVMSLHDSVVNRPSISWFIPPIASRNEYVNLLSSLPIIATVLDGWEIDSYASEESVNRERWPGTTGVIGLVLVFTIYVVTMTLMQSEVPIKVLSSSVDPLYAWGMFVAPKYAIVMDLAVIASTASSLWLTTYILSRAWYAMSREGLLPSYLGYLSKTRLVPYVGLILISALAELVNFLMIFSRSIEGFFSVLLSFSGVFLMAEFSMDSLTGIVLFLRNKDLEFRKLYLIVSVLTFVSFTAMICSWVYSELRYSAIFISLVMPALVIAMLERMKDRGKSSVQNA</sequence>
<feature type="transmembrane region" description="Helical" evidence="5">
    <location>
        <begin position="378"/>
        <end position="405"/>
    </location>
</feature>
<gene>
    <name evidence="7" type="ORF">TVG1498611</name>
</gene>
<dbReference type="Gene3D" id="1.20.1740.10">
    <property type="entry name" value="Amino acid/polyamine transporter I"/>
    <property type="match status" value="1"/>
</dbReference>
<feature type="transmembrane region" description="Helical" evidence="5">
    <location>
        <begin position="49"/>
        <end position="70"/>
    </location>
</feature>
<dbReference type="Pfam" id="PF00324">
    <property type="entry name" value="AA_permease"/>
    <property type="match status" value="1"/>
</dbReference>
<dbReference type="PANTHER" id="PTHR42770:SF7">
    <property type="entry name" value="MEMBRANE PROTEIN"/>
    <property type="match status" value="1"/>
</dbReference>
<feature type="transmembrane region" description="Helical" evidence="5">
    <location>
        <begin position="257"/>
        <end position="275"/>
    </location>
</feature>
<dbReference type="EMBL" id="BA000011">
    <property type="protein sequence ID" value="BAB60592.1"/>
    <property type="molecule type" value="Genomic_DNA"/>
</dbReference>
<dbReference type="KEGG" id="tvo:TVG1498611"/>
<dbReference type="PaxDb" id="273116-14325689"/>
<feature type="transmembrane region" description="Helical" evidence="5">
    <location>
        <begin position="176"/>
        <end position="196"/>
    </location>
</feature>
<dbReference type="InterPro" id="IPR004841">
    <property type="entry name" value="AA-permease/SLC12A_dom"/>
</dbReference>
<reference evidence="7 8" key="1">
    <citation type="journal article" date="1999" name="Proc. Jpn. Acad.">
        <title>Determination of the complete genomic DNA sequence of Thermoplasma volvanium GSS1.</title>
        <authorList>
            <person name="Kawashima T."/>
            <person name="Yamamoto Y."/>
            <person name="Aramaki H."/>
            <person name="Nunoshiba T."/>
            <person name="Kawamoto T."/>
            <person name="Watanabe K."/>
            <person name="Yamazaki M."/>
            <person name="Kanehori K."/>
            <person name="Amano N."/>
            <person name="Ohya Y."/>
            <person name="Makino K."/>
            <person name="Suzuki M."/>
        </authorList>
    </citation>
    <scope>NUCLEOTIDE SEQUENCE [LARGE SCALE GENOMIC DNA]</scope>
    <source>
        <strain evidence="8">ATCC 51530 / DSM 4299 / JCM 9571 / NBRC 15438 / GSS1</strain>
    </source>
</reference>
<dbReference type="GO" id="GO:0016020">
    <property type="term" value="C:membrane"/>
    <property type="evidence" value="ECO:0007669"/>
    <property type="project" value="UniProtKB-SubCell"/>
</dbReference>
<feature type="transmembrane region" description="Helical" evidence="5">
    <location>
        <begin position="350"/>
        <end position="372"/>
    </location>
</feature>
<keyword evidence="2 5" id="KW-0812">Transmembrane</keyword>
<dbReference type="HOGENOM" id="CLU_573206_0_0_2"/>
<evidence type="ECO:0000313" key="7">
    <source>
        <dbReference type="EMBL" id="BAB60592.1"/>
    </source>
</evidence>
<dbReference type="PIRSF" id="PIRSF006060">
    <property type="entry name" value="AA_transporter"/>
    <property type="match status" value="1"/>
</dbReference>
<dbReference type="PhylomeDB" id="Q978G5"/>
<evidence type="ECO:0000259" key="6">
    <source>
        <dbReference type="Pfam" id="PF00324"/>
    </source>
</evidence>
<dbReference type="GO" id="GO:0055085">
    <property type="term" value="P:transmembrane transport"/>
    <property type="evidence" value="ECO:0007669"/>
    <property type="project" value="InterPro"/>
</dbReference>
<feature type="transmembrane region" description="Helical" evidence="5">
    <location>
        <begin position="444"/>
        <end position="460"/>
    </location>
</feature>
<organism evidence="7 8">
    <name type="scientific">Thermoplasma volcanium (strain ATCC 51530 / DSM 4299 / JCM 9571 / NBRC 15438 / GSS1)</name>
    <dbReference type="NCBI Taxonomy" id="273116"/>
    <lineage>
        <taxon>Archaea</taxon>
        <taxon>Methanobacteriati</taxon>
        <taxon>Thermoplasmatota</taxon>
        <taxon>Thermoplasmata</taxon>
        <taxon>Thermoplasmatales</taxon>
        <taxon>Thermoplasmataceae</taxon>
        <taxon>Thermoplasma</taxon>
    </lineage>
</organism>
<evidence type="ECO:0000256" key="5">
    <source>
        <dbReference type="SAM" id="Phobius"/>
    </source>
</evidence>
<evidence type="ECO:0000256" key="4">
    <source>
        <dbReference type="ARBA" id="ARBA00023136"/>
    </source>
</evidence>
<evidence type="ECO:0000313" key="8">
    <source>
        <dbReference type="Proteomes" id="UP000001017"/>
    </source>
</evidence>